<protein>
    <recommendedName>
        <fullName evidence="2">Phage tail protein</fullName>
    </recommendedName>
</protein>
<gene>
    <name evidence="1" type="ORF">CSF007_16495</name>
</gene>
<accession>A0A0A8VN25</accession>
<organism evidence="1">
    <name type="scientific">Yersinia ruckeri</name>
    <dbReference type="NCBI Taxonomy" id="29486"/>
    <lineage>
        <taxon>Bacteria</taxon>
        <taxon>Pseudomonadati</taxon>
        <taxon>Pseudomonadota</taxon>
        <taxon>Gammaproteobacteria</taxon>
        <taxon>Enterobacterales</taxon>
        <taxon>Yersiniaceae</taxon>
        <taxon>Yersinia</taxon>
    </lineage>
</organism>
<name>A0A0A8VN25_YERRU</name>
<evidence type="ECO:0000313" key="1">
    <source>
        <dbReference type="EMBL" id="CEK29021.1"/>
    </source>
</evidence>
<sequence>MLFALIINIKEEVNMSTSASQIAVEYPIPTYRFIVSIGDEQIPFNSVSGLDITYDTIEYRDGIGNWFKMPGQRQLINITLRKGVFPGKTELFDWISSIQLNQVEKKDITISLTNDSGTELLMTWCVANAFPTSLSSPSFDATSNDIAVQEMTLAADRVTIQAI</sequence>
<evidence type="ECO:0008006" key="2">
    <source>
        <dbReference type="Google" id="ProtNLM"/>
    </source>
</evidence>
<dbReference type="NCBIfam" id="TIGR02241">
    <property type="entry name" value="conserved hypothetical phage tail region protein"/>
    <property type="match status" value="1"/>
</dbReference>
<dbReference type="Pfam" id="PF06841">
    <property type="entry name" value="Phage_T4_gp19"/>
    <property type="match status" value="1"/>
</dbReference>
<reference evidence="1" key="1">
    <citation type="journal article" date="2015" name="Genome Announc.">
        <title>Complete Genome Sequence of Yersinia ruckeri Strain CSF007-82, Etiologic Agent of Red Mouth Disease in Salmonid Fish.</title>
        <authorList>
            <person name="Nelson M.C."/>
            <person name="LaPatra S.E."/>
            <person name="Welch T.J."/>
            <person name="Graf J."/>
        </authorList>
    </citation>
    <scope>NUCLEOTIDE SEQUENCE</scope>
    <source>
        <strain evidence="1">CSF007-82</strain>
    </source>
</reference>
<dbReference type="PANTHER" id="PTHR38009">
    <property type="entry name" value="CONSERVED HYPOTHETICAL PHAGE TAIL PROTEIN"/>
    <property type="match status" value="1"/>
</dbReference>
<proteinExistence type="predicted"/>
<dbReference type="PANTHER" id="PTHR38009:SF1">
    <property type="entry name" value="CONSERVED HYPOTHETICAL PHAGE TAIL PROTEIN"/>
    <property type="match status" value="1"/>
</dbReference>
<dbReference type="InterPro" id="IPR011747">
    <property type="entry name" value="CHP02241"/>
</dbReference>
<dbReference type="EMBL" id="LN681231">
    <property type="protein sequence ID" value="CEK29021.1"/>
    <property type="molecule type" value="Genomic_DNA"/>
</dbReference>
<dbReference type="InterPro" id="IPR010667">
    <property type="entry name" value="Phage_T4_Gp19"/>
</dbReference>
<dbReference type="GO" id="GO:0005198">
    <property type="term" value="F:structural molecule activity"/>
    <property type="evidence" value="ECO:0007669"/>
    <property type="project" value="InterPro"/>
</dbReference>
<dbReference type="AlphaFoldDB" id="A0A0A8VN25"/>